<comment type="caution">
    <text evidence="2">The sequence shown here is derived from an EMBL/GenBank/DDBJ whole genome shotgun (WGS) entry which is preliminary data.</text>
</comment>
<evidence type="ECO:0000313" key="2">
    <source>
        <dbReference type="EMBL" id="KAK7829528.1"/>
    </source>
</evidence>
<dbReference type="Proteomes" id="UP000237347">
    <property type="component" value="Unassembled WGS sequence"/>
</dbReference>
<dbReference type="Pfam" id="PF23622">
    <property type="entry name" value="LRR_At1g61320_AtMIF1"/>
    <property type="match status" value="1"/>
</dbReference>
<dbReference type="PANTHER" id="PTHR34145">
    <property type="entry name" value="OS02G0105600 PROTEIN"/>
    <property type="match status" value="1"/>
</dbReference>
<keyword evidence="3" id="KW-1185">Reference proteome</keyword>
<gene>
    <name evidence="2" type="ORF">CFP56_029038</name>
</gene>
<dbReference type="EMBL" id="PKMF04000480">
    <property type="protein sequence ID" value="KAK7829528.1"/>
    <property type="molecule type" value="Genomic_DNA"/>
</dbReference>
<evidence type="ECO:0000259" key="1">
    <source>
        <dbReference type="Pfam" id="PF23622"/>
    </source>
</evidence>
<protein>
    <recommendedName>
        <fullName evidence="1">At1g61320/AtMIF1 LRR domain-containing protein</fullName>
    </recommendedName>
</protein>
<organism evidence="2 3">
    <name type="scientific">Quercus suber</name>
    <name type="common">Cork oak</name>
    <dbReference type="NCBI Taxonomy" id="58331"/>
    <lineage>
        <taxon>Eukaryota</taxon>
        <taxon>Viridiplantae</taxon>
        <taxon>Streptophyta</taxon>
        <taxon>Embryophyta</taxon>
        <taxon>Tracheophyta</taxon>
        <taxon>Spermatophyta</taxon>
        <taxon>Magnoliopsida</taxon>
        <taxon>eudicotyledons</taxon>
        <taxon>Gunneridae</taxon>
        <taxon>Pentapetalae</taxon>
        <taxon>rosids</taxon>
        <taxon>fabids</taxon>
        <taxon>Fagales</taxon>
        <taxon>Fagaceae</taxon>
        <taxon>Quercus</taxon>
    </lineage>
</organism>
<feature type="domain" description="At1g61320/AtMIF1 LRR" evidence="1">
    <location>
        <begin position="49"/>
        <end position="177"/>
    </location>
</feature>
<dbReference type="InterPro" id="IPR032675">
    <property type="entry name" value="LRR_dom_sf"/>
</dbReference>
<proteinExistence type="predicted"/>
<name>A0AAW0JS05_QUESU</name>
<dbReference type="InterPro" id="IPR055357">
    <property type="entry name" value="LRR_At1g61320_AtMIF1"/>
</dbReference>
<reference evidence="2 3" key="1">
    <citation type="journal article" date="2018" name="Sci. Data">
        <title>The draft genome sequence of cork oak.</title>
        <authorList>
            <person name="Ramos A.M."/>
            <person name="Usie A."/>
            <person name="Barbosa P."/>
            <person name="Barros P.M."/>
            <person name="Capote T."/>
            <person name="Chaves I."/>
            <person name="Simoes F."/>
            <person name="Abreu I."/>
            <person name="Carrasquinho I."/>
            <person name="Faro C."/>
            <person name="Guimaraes J.B."/>
            <person name="Mendonca D."/>
            <person name="Nobrega F."/>
            <person name="Rodrigues L."/>
            <person name="Saibo N.J.M."/>
            <person name="Varela M.C."/>
            <person name="Egas C."/>
            <person name="Matos J."/>
            <person name="Miguel C.M."/>
            <person name="Oliveira M.M."/>
            <person name="Ricardo C.P."/>
            <person name="Goncalves S."/>
        </authorList>
    </citation>
    <scope>NUCLEOTIDE SEQUENCE [LARGE SCALE GENOMIC DNA]</scope>
    <source>
        <strain evidence="3">cv. HL8</strain>
    </source>
</reference>
<dbReference type="Gene3D" id="3.80.10.10">
    <property type="entry name" value="Ribonuclease Inhibitor"/>
    <property type="match status" value="1"/>
</dbReference>
<sequence>MNGRKFKSEIDNWICFSLREKVKKLPLDFMMNGVANAYTLTSQIFHSYSLDSLTDLSDFTEVTGEVLKYVLSNCPFIEILHVENSKSLVKLKTSSPLPKLKHLELNCCSLKQIQISAINLVSFKYSGLYKTTKILLGDVPNFIDLYVKNVTDDCFHYFLQNDCPLSRYLSQLETLELDLFTTLG</sequence>
<evidence type="ECO:0000313" key="3">
    <source>
        <dbReference type="Proteomes" id="UP000237347"/>
    </source>
</evidence>
<dbReference type="AlphaFoldDB" id="A0AAW0JS05"/>
<accession>A0AAW0JS05</accession>
<dbReference type="PANTHER" id="PTHR34145:SF75">
    <property type="entry name" value="FBD DOMAIN-CONTAINING PROTEIN"/>
    <property type="match status" value="1"/>
</dbReference>
<dbReference type="SUPFAM" id="SSF52047">
    <property type="entry name" value="RNI-like"/>
    <property type="match status" value="1"/>
</dbReference>
<dbReference type="InterPro" id="IPR053772">
    <property type="entry name" value="At1g61320/At1g61330-like"/>
</dbReference>